<evidence type="ECO:0008006" key="3">
    <source>
        <dbReference type="Google" id="ProtNLM"/>
    </source>
</evidence>
<evidence type="ECO:0000313" key="2">
    <source>
        <dbReference type="Proteomes" id="UP000076964"/>
    </source>
</evidence>
<name>A0A177E5L1_9BACT</name>
<protein>
    <recommendedName>
        <fullName evidence="3">DUF4412 domain-containing protein</fullName>
    </recommendedName>
</protein>
<dbReference type="AlphaFoldDB" id="A0A177E5L1"/>
<evidence type="ECO:0000313" key="1">
    <source>
        <dbReference type="EMBL" id="OAG27253.1"/>
    </source>
</evidence>
<dbReference type="RefSeq" id="WP_068542651.1">
    <property type="nucleotide sequence ID" value="NZ_LSFI01000035.1"/>
</dbReference>
<dbReference type="Proteomes" id="UP000076964">
    <property type="component" value="Unassembled WGS sequence"/>
</dbReference>
<keyword evidence="2" id="KW-1185">Reference proteome</keyword>
<comment type="caution">
    <text evidence="1">The sequence shown here is derived from an EMBL/GenBank/DDBJ whole genome shotgun (WGS) entry which is preliminary data.</text>
</comment>
<sequence length="214" mass="23575">MKGKMFAILVGLVVFGATEVLAGSFYLSLLKKRQEEGYRVKYQIKVSSPTGGQQVLYQTVYRKGNNYRMDMEEGGRTSRVYKINDKSYSCSKTEKGWQCFEGGLAGMLSGGFQEFPESEKAATATSTRTVAGQKVRCYKPKVQSSGEKIEFCVNKKGLPLFISREGADGSFTMEAVDYSLNVSDADFKVPAKTFSMKNMMKGLGGMGLPIPSMK</sequence>
<gene>
    <name evidence="1" type="ORF">TH606_07840</name>
</gene>
<reference evidence="1 2" key="1">
    <citation type="submission" date="2016-02" db="EMBL/GenBank/DDBJ databases">
        <title>Draft genome sequence of Thermodesulfatator sp. S606.</title>
        <authorList>
            <person name="Lai Q."/>
            <person name="Cao J."/>
            <person name="Dupont S."/>
            <person name="Shao Z."/>
            <person name="Jebbar M."/>
            <person name="Alain K."/>
        </authorList>
    </citation>
    <scope>NUCLEOTIDE SEQUENCE [LARGE SCALE GENOMIC DNA]</scope>
    <source>
        <strain evidence="1 2">S606</strain>
    </source>
</reference>
<proteinExistence type="predicted"/>
<accession>A0A177E5L1</accession>
<organism evidence="1 2">
    <name type="scientific">Thermodesulfatator autotrophicus</name>
    <dbReference type="NCBI Taxonomy" id="1795632"/>
    <lineage>
        <taxon>Bacteria</taxon>
        <taxon>Pseudomonadati</taxon>
        <taxon>Thermodesulfobacteriota</taxon>
        <taxon>Thermodesulfobacteria</taxon>
        <taxon>Thermodesulfobacteriales</taxon>
        <taxon>Thermodesulfatatoraceae</taxon>
        <taxon>Thermodesulfatator</taxon>
    </lineage>
</organism>
<dbReference type="EMBL" id="LSFI01000035">
    <property type="protein sequence ID" value="OAG27253.1"/>
    <property type="molecule type" value="Genomic_DNA"/>
</dbReference>